<dbReference type="Proteomes" id="UP000095287">
    <property type="component" value="Unplaced"/>
</dbReference>
<organism evidence="1 2">
    <name type="scientific">Steinernema glaseri</name>
    <dbReference type="NCBI Taxonomy" id="37863"/>
    <lineage>
        <taxon>Eukaryota</taxon>
        <taxon>Metazoa</taxon>
        <taxon>Ecdysozoa</taxon>
        <taxon>Nematoda</taxon>
        <taxon>Chromadorea</taxon>
        <taxon>Rhabditida</taxon>
        <taxon>Tylenchina</taxon>
        <taxon>Panagrolaimomorpha</taxon>
        <taxon>Strongyloidoidea</taxon>
        <taxon>Steinernematidae</taxon>
        <taxon>Steinernema</taxon>
    </lineage>
</organism>
<proteinExistence type="predicted"/>
<accession>A0A1I7YT75</accession>
<dbReference type="WBParaSite" id="L893_g19463.t1">
    <property type="protein sequence ID" value="L893_g19463.t1"/>
    <property type="gene ID" value="L893_g19463"/>
</dbReference>
<sequence>ILDRLAADGGQKKKIDVVPLDRSYPMCVLHTDQMTTLPQGYEANFLKELEVMDSFFPSFPSILLPPEAYKPANA</sequence>
<reference evidence="2" key="1">
    <citation type="submission" date="2016-11" db="UniProtKB">
        <authorList>
            <consortium name="WormBaseParasite"/>
        </authorList>
    </citation>
    <scope>IDENTIFICATION</scope>
</reference>
<dbReference type="AlphaFoldDB" id="A0A1I7YT75"/>
<keyword evidence="1" id="KW-1185">Reference proteome</keyword>
<evidence type="ECO:0000313" key="1">
    <source>
        <dbReference type="Proteomes" id="UP000095287"/>
    </source>
</evidence>
<evidence type="ECO:0000313" key="2">
    <source>
        <dbReference type="WBParaSite" id="L893_g19463.t1"/>
    </source>
</evidence>
<protein>
    <submittedName>
        <fullName evidence="2">Ribonuclease Z</fullName>
    </submittedName>
</protein>
<name>A0A1I7YT75_9BILA</name>